<protein>
    <recommendedName>
        <fullName evidence="8">Annexin</fullName>
    </recommendedName>
</protein>
<dbReference type="GO" id="GO:0001786">
    <property type="term" value="F:phosphatidylserine binding"/>
    <property type="evidence" value="ECO:0000318"/>
    <property type="project" value="GO_Central"/>
</dbReference>
<dbReference type="GO" id="GO:0042383">
    <property type="term" value="C:sarcolemma"/>
    <property type="evidence" value="ECO:0000318"/>
    <property type="project" value="GO_Central"/>
</dbReference>
<dbReference type="InParanoid" id="A0A5F8H527"/>
<evidence type="ECO:0000256" key="7">
    <source>
        <dbReference type="ARBA" id="ARBA00024321"/>
    </source>
</evidence>
<dbReference type="PANTHER" id="PTHR10502">
    <property type="entry name" value="ANNEXIN"/>
    <property type="match status" value="1"/>
</dbReference>
<dbReference type="SUPFAM" id="SSF47874">
    <property type="entry name" value="Annexin"/>
    <property type="match status" value="1"/>
</dbReference>
<dbReference type="AlphaFoldDB" id="A0A5F8H527"/>
<dbReference type="PANTHER" id="PTHR10502:SF26">
    <property type="entry name" value="ANNEXIN A5"/>
    <property type="match status" value="1"/>
</dbReference>
<keyword evidence="8" id="KW-0111">Calcium/phospholipid-binding</keyword>
<evidence type="ECO:0000256" key="8">
    <source>
        <dbReference type="RuleBase" id="RU003540"/>
    </source>
</evidence>
<dbReference type="Proteomes" id="UP000002280">
    <property type="component" value="Chromosome X"/>
</dbReference>
<reference evidence="9" key="2">
    <citation type="submission" date="2025-08" db="UniProtKB">
        <authorList>
            <consortium name="Ensembl"/>
        </authorList>
    </citation>
    <scope>IDENTIFICATION</scope>
</reference>
<evidence type="ECO:0000313" key="10">
    <source>
        <dbReference type="Proteomes" id="UP000002280"/>
    </source>
</evidence>
<reference evidence="9 10" key="1">
    <citation type="journal article" date="2007" name="Nature">
        <title>Genome of the marsupial Monodelphis domestica reveals innovation in non-coding sequences.</title>
        <authorList>
            <person name="Mikkelsen T.S."/>
            <person name="Wakefield M.J."/>
            <person name="Aken B."/>
            <person name="Amemiya C.T."/>
            <person name="Chang J.L."/>
            <person name="Duke S."/>
            <person name="Garber M."/>
            <person name="Gentles A.J."/>
            <person name="Goodstadt L."/>
            <person name="Heger A."/>
            <person name="Jurka J."/>
            <person name="Kamal M."/>
            <person name="Mauceli E."/>
            <person name="Searle S.M."/>
            <person name="Sharpe T."/>
            <person name="Baker M.L."/>
            <person name="Batzer M.A."/>
            <person name="Benos P.V."/>
            <person name="Belov K."/>
            <person name="Clamp M."/>
            <person name="Cook A."/>
            <person name="Cuff J."/>
            <person name="Das R."/>
            <person name="Davidow L."/>
            <person name="Deakin J.E."/>
            <person name="Fazzari M.J."/>
            <person name="Glass J.L."/>
            <person name="Grabherr M."/>
            <person name="Greally J.M."/>
            <person name="Gu W."/>
            <person name="Hore T.A."/>
            <person name="Huttley G.A."/>
            <person name="Kleber M."/>
            <person name="Jirtle R.L."/>
            <person name="Koina E."/>
            <person name="Lee J.T."/>
            <person name="Mahony S."/>
            <person name="Marra M.A."/>
            <person name="Miller R.D."/>
            <person name="Nicholls R.D."/>
            <person name="Oda M."/>
            <person name="Papenfuss A.T."/>
            <person name="Parra Z.E."/>
            <person name="Pollock D.D."/>
            <person name="Ray D.A."/>
            <person name="Schein J.E."/>
            <person name="Speed T.P."/>
            <person name="Thompson K."/>
            <person name="VandeBerg J.L."/>
            <person name="Wade C.M."/>
            <person name="Walker J.A."/>
            <person name="Waters P.D."/>
            <person name="Webber C."/>
            <person name="Weidman J.R."/>
            <person name="Xie X."/>
            <person name="Zody M.C."/>
            <person name="Baldwin J."/>
            <person name="Abdouelleil A."/>
            <person name="Abdulkadir J."/>
            <person name="Abebe A."/>
            <person name="Abera B."/>
            <person name="Abreu J."/>
            <person name="Acer S.C."/>
            <person name="Aftuck L."/>
            <person name="Alexander A."/>
            <person name="An P."/>
            <person name="Anderson E."/>
            <person name="Anderson S."/>
            <person name="Arachi H."/>
            <person name="Azer M."/>
            <person name="Bachantsang P."/>
            <person name="Barry A."/>
            <person name="Bayul T."/>
            <person name="Berlin A."/>
            <person name="Bessette D."/>
            <person name="Bloom T."/>
            <person name="Bloom T."/>
            <person name="Boguslavskiy L."/>
            <person name="Bonnet C."/>
            <person name="Boukhgalter B."/>
            <person name="Bourzgui I."/>
            <person name="Brown A."/>
            <person name="Cahill P."/>
            <person name="Channer S."/>
            <person name="Cheshatsang Y."/>
            <person name="Chuda L."/>
            <person name="Citroen M."/>
            <person name="Collymore A."/>
            <person name="Cooke P."/>
            <person name="Costello M."/>
            <person name="D'Aco K."/>
            <person name="Daza R."/>
            <person name="De Haan G."/>
            <person name="DeGray S."/>
            <person name="DeMaso C."/>
            <person name="Dhargay N."/>
            <person name="Dooley K."/>
            <person name="Dooley E."/>
            <person name="Doricent M."/>
            <person name="Dorje P."/>
            <person name="Dorjee K."/>
            <person name="Dupes A."/>
            <person name="Elong R."/>
            <person name="Falk J."/>
            <person name="Farina A."/>
            <person name="Faro S."/>
            <person name="Ferguson D."/>
            <person name="Fisher S."/>
            <person name="Foley C.D."/>
            <person name="Franke A."/>
            <person name="Friedrich D."/>
            <person name="Gadbois L."/>
            <person name="Gearin G."/>
            <person name="Gearin C.R."/>
            <person name="Giannoukos G."/>
            <person name="Goode T."/>
            <person name="Graham J."/>
            <person name="Grandbois E."/>
            <person name="Grewal S."/>
            <person name="Gyaltsen K."/>
            <person name="Hafez N."/>
            <person name="Hagos B."/>
            <person name="Hall J."/>
            <person name="Henson C."/>
            <person name="Hollinger A."/>
            <person name="Honan T."/>
            <person name="Huard M.D."/>
            <person name="Hughes L."/>
            <person name="Hurhula B."/>
            <person name="Husby M.E."/>
            <person name="Kamat A."/>
            <person name="Kanga B."/>
            <person name="Kashin S."/>
            <person name="Khazanovich D."/>
            <person name="Kisner P."/>
            <person name="Lance K."/>
            <person name="Lara M."/>
            <person name="Lee W."/>
            <person name="Lennon N."/>
            <person name="Letendre F."/>
            <person name="LeVine R."/>
            <person name="Lipovsky A."/>
            <person name="Liu X."/>
            <person name="Liu J."/>
            <person name="Liu S."/>
            <person name="Lokyitsang T."/>
            <person name="Lokyitsang Y."/>
            <person name="Lubonja R."/>
            <person name="Lui A."/>
            <person name="MacDonald P."/>
            <person name="Magnisalis V."/>
            <person name="Maru K."/>
            <person name="Matthews C."/>
            <person name="McCusker W."/>
            <person name="McDonough S."/>
            <person name="Mehta T."/>
            <person name="Meldrim J."/>
            <person name="Meneus L."/>
            <person name="Mihai O."/>
            <person name="Mihalev A."/>
            <person name="Mihova T."/>
            <person name="Mittelman R."/>
            <person name="Mlenga V."/>
            <person name="Montmayeur A."/>
            <person name="Mulrain L."/>
            <person name="Navidi A."/>
            <person name="Naylor J."/>
            <person name="Negash T."/>
            <person name="Nguyen T."/>
            <person name="Nguyen N."/>
            <person name="Nicol R."/>
            <person name="Norbu C."/>
            <person name="Norbu N."/>
            <person name="Novod N."/>
            <person name="O'Neill B."/>
            <person name="Osman S."/>
            <person name="Markiewicz E."/>
            <person name="Oyono O.L."/>
            <person name="Patti C."/>
            <person name="Phunkhang P."/>
            <person name="Pierre F."/>
            <person name="Priest M."/>
            <person name="Raghuraman S."/>
            <person name="Rege F."/>
            <person name="Reyes R."/>
            <person name="Rise C."/>
            <person name="Rogov P."/>
            <person name="Ross K."/>
            <person name="Ryan E."/>
            <person name="Settipalli S."/>
            <person name="Shea T."/>
            <person name="Sherpa N."/>
            <person name="Shi L."/>
            <person name="Shih D."/>
            <person name="Sparrow T."/>
            <person name="Spaulding J."/>
            <person name="Stalker J."/>
            <person name="Stange-Thomann N."/>
            <person name="Stavropoulos S."/>
            <person name="Stone C."/>
            <person name="Strader C."/>
            <person name="Tesfaye S."/>
            <person name="Thomson T."/>
            <person name="Thoulutsang Y."/>
            <person name="Thoulutsang D."/>
            <person name="Topham K."/>
            <person name="Topping I."/>
            <person name="Tsamla T."/>
            <person name="Vassiliev H."/>
            <person name="Vo A."/>
            <person name="Wangchuk T."/>
            <person name="Wangdi T."/>
            <person name="Weiand M."/>
            <person name="Wilkinson J."/>
            <person name="Wilson A."/>
            <person name="Yadav S."/>
            <person name="Young G."/>
            <person name="Yu Q."/>
            <person name="Zembek L."/>
            <person name="Zhong D."/>
            <person name="Zimmer A."/>
            <person name="Zwirko Z."/>
            <person name="Jaffe D.B."/>
            <person name="Alvarez P."/>
            <person name="Brockman W."/>
            <person name="Butler J."/>
            <person name="Chin C."/>
            <person name="Gnerre S."/>
            <person name="MacCallum I."/>
            <person name="Graves J.A."/>
            <person name="Ponting C.P."/>
            <person name="Breen M."/>
            <person name="Samollow P.B."/>
            <person name="Lander E.S."/>
            <person name="Lindblad-Toh K."/>
        </authorList>
    </citation>
    <scope>NUCLEOTIDE SEQUENCE [LARGE SCALE GENOMIC DNA]</scope>
</reference>
<evidence type="ECO:0000256" key="2">
    <source>
        <dbReference type="ARBA" id="ARBA00022553"/>
    </source>
</evidence>
<dbReference type="Bgee" id="ENSMODG00000049990">
    <property type="expression patterns" value="Expressed in heart and 9 other cell types or tissues"/>
</dbReference>
<dbReference type="FunFam" id="1.10.220.10:FF:000004">
    <property type="entry name" value="Annexin"/>
    <property type="match status" value="1"/>
</dbReference>
<keyword evidence="3 8" id="KW-0677">Repeat</keyword>
<dbReference type="PROSITE" id="PS00223">
    <property type="entry name" value="ANNEXIN_1"/>
    <property type="match status" value="1"/>
</dbReference>
<dbReference type="GO" id="GO:0042589">
    <property type="term" value="C:zymogen granule membrane"/>
    <property type="evidence" value="ECO:0007669"/>
    <property type="project" value="UniProtKB-SubCell"/>
</dbReference>
<evidence type="ECO:0000256" key="6">
    <source>
        <dbReference type="ARBA" id="ARBA00023329"/>
    </source>
</evidence>
<keyword evidence="6" id="KW-0968">Cytoplasmic vesicle</keyword>
<dbReference type="PRINTS" id="PR00200">
    <property type="entry name" value="ANNEXINIV"/>
</dbReference>
<dbReference type="Pfam" id="PF00191">
    <property type="entry name" value="Annexin"/>
    <property type="match status" value="2"/>
</dbReference>
<accession>A0A5F8H527</accession>
<dbReference type="Gene3D" id="1.10.220.10">
    <property type="entry name" value="Annexin"/>
    <property type="match status" value="2"/>
</dbReference>
<comment type="domain">
    <text evidence="8">A pair of annexin repeats may form one binding site for calcium and phospholipid.</text>
</comment>
<dbReference type="GO" id="GO:0005544">
    <property type="term" value="F:calcium-dependent phospholipid binding"/>
    <property type="evidence" value="ECO:0000318"/>
    <property type="project" value="GO_Central"/>
</dbReference>
<keyword evidence="2" id="KW-0597">Phosphoprotein</keyword>
<dbReference type="Ensembl" id="ENSMODT00000085968.1">
    <property type="protein sequence ID" value="ENSMODP00000054932.1"/>
    <property type="gene ID" value="ENSMODG00000049990.1"/>
</dbReference>
<comment type="subcellular location">
    <subcellularLocation>
        <location evidence="7">Zymogen granule membrane</location>
        <topology evidence="7">Peripheral membrane protein</topology>
    </subcellularLocation>
</comment>
<dbReference type="GeneTree" id="ENSGT00940000155988"/>
<evidence type="ECO:0000313" key="9">
    <source>
        <dbReference type="Ensembl" id="ENSMODP00000054932.1"/>
    </source>
</evidence>
<keyword evidence="8" id="KW-0106">Calcium</keyword>
<dbReference type="InterPro" id="IPR018502">
    <property type="entry name" value="Annexin_repeat"/>
</dbReference>
<sequence length="179" mass="20419">MACRGTVTAFSKVDDQADTETLLEAMKRLGTNEESILTLLTFRSNTQCQEIAVAFRTSFGRDLLDDLKSELTRKFEKLIVSLMKQVRLYDAYELKAALKRARTNEKVSTEILVPRTPLELVSIKQAYEEKYGSSLENDVIGDIRMLVVLHFTVGLLRLMMSSMKTKWNRMLRTSSKLGN</sequence>
<dbReference type="GO" id="GO:0005737">
    <property type="term" value="C:cytoplasm"/>
    <property type="evidence" value="ECO:0000318"/>
    <property type="project" value="GO_Central"/>
</dbReference>
<dbReference type="STRING" id="13616.ENSMODP00000054932"/>
<comment type="similarity">
    <text evidence="1 8">Belongs to the annexin family.</text>
</comment>
<dbReference type="PRINTS" id="PR00196">
    <property type="entry name" value="ANNEXIN"/>
</dbReference>
<dbReference type="PROSITE" id="PS51897">
    <property type="entry name" value="ANNEXIN_2"/>
    <property type="match status" value="2"/>
</dbReference>
<keyword evidence="10" id="KW-1185">Reference proteome</keyword>
<dbReference type="SMART" id="SM00335">
    <property type="entry name" value="ANX"/>
    <property type="match status" value="2"/>
</dbReference>
<dbReference type="InterPro" id="IPR037104">
    <property type="entry name" value="Annexin_sf"/>
</dbReference>
<dbReference type="InterPro" id="IPR001464">
    <property type="entry name" value="Annexin"/>
</dbReference>
<dbReference type="GO" id="GO:0012506">
    <property type="term" value="C:vesicle membrane"/>
    <property type="evidence" value="ECO:0000318"/>
    <property type="project" value="GO_Central"/>
</dbReference>
<keyword evidence="5 8" id="KW-0041">Annexin</keyword>
<dbReference type="GO" id="GO:0005509">
    <property type="term" value="F:calcium ion binding"/>
    <property type="evidence" value="ECO:0007669"/>
    <property type="project" value="InterPro"/>
</dbReference>
<proteinExistence type="inferred from homology"/>
<evidence type="ECO:0000256" key="5">
    <source>
        <dbReference type="ARBA" id="ARBA00023216"/>
    </source>
</evidence>
<name>A0A5F8H527_MONDO</name>
<evidence type="ECO:0000256" key="1">
    <source>
        <dbReference type="ARBA" id="ARBA00007831"/>
    </source>
</evidence>
<evidence type="ECO:0000256" key="4">
    <source>
        <dbReference type="ARBA" id="ARBA00022990"/>
    </source>
</evidence>
<keyword evidence="4" id="KW-0007">Acetylation</keyword>
<organism evidence="9 10">
    <name type="scientific">Monodelphis domestica</name>
    <name type="common">Gray short-tailed opossum</name>
    <dbReference type="NCBI Taxonomy" id="13616"/>
    <lineage>
        <taxon>Eukaryota</taxon>
        <taxon>Metazoa</taxon>
        <taxon>Chordata</taxon>
        <taxon>Craniata</taxon>
        <taxon>Vertebrata</taxon>
        <taxon>Euteleostomi</taxon>
        <taxon>Mammalia</taxon>
        <taxon>Metatheria</taxon>
        <taxon>Didelphimorphia</taxon>
        <taxon>Didelphidae</taxon>
        <taxon>Monodelphis</taxon>
    </lineage>
</organism>
<evidence type="ECO:0000256" key="3">
    <source>
        <dbReference type="ARBA" id="ARBA00022737"/>
    </source>
</evidence>
<dbReference type="InterPro" id="IPR018252">
    <property type="entry name" value="Annexin_repeat_CS"/>
</dbReference>
<reference evidence="9" key="3">
    <citation type="submission" date="2025-09" db="UniProtKB">
        <authorList>
            <consortium name="Ensembl"/>
        </authorList>
    </citation>
    <scope>IDENTIFICATION</scope>
</reference>
<dbReference type="InterPro" id="IPR002391">
    <property type="entry name" value="ANX4"/>
</dbReference>